<dbReference type="Proteomes" id="UP000094569">
    <property type="component" value="Unassembled WGS sequence"/>
</dbReference>
<sequence length="460" mass="50406">MGFTDSLPAGLPVENPTTPFWRTELHPLDDLRTTPELPQQSDIVIIGAGYAGVSIAYHLLKQQDQQGQPHPSITILEARQICSGATGRNGGHIRPDLYGHIPTYIERHGTEAGVELANFELLHVKALKDVIVKEGIDCDLNITRNMNVYLNEAHGEKAKRTYEALTSQAHSFVEDIHYTPRKHAEGISGVKGAKACMSYTAGTLWPYKFILGLLSKIVDYSALNVQANTPVTSVSSESDSSHLVNTPRGSIHASKVIYATNAYTPGLLPEYSSNIVPVRGICCHIAVPEGKNAPFLPYSYIVNTENGDGCSYLITRPDGSIIVGGAQYTFKEAKEQWYGVVDDSTLIEPAKDYYNDYMQRTFQGWEDSGAYVKEIWTGIMGYSYDSNPHVGEIPDKPGQYICAGFNGHGMPVIFLTAKGLAEIIQMGKGFEEVKLPRIFKSTMKRLQAAQEASDGGDVLA</sequence>
<evidence type="ECO:0000313" key="3">
    <source>
        <dbReference type="Proteomes" id="UP000094569"/>
    </source>
</evidence>
<proteinExistence type="predicted"/>
<organism evidence="2 3">
    <name type="scientific">Aspergillus cristatus</name>
    <name type="common">Chinese Fuzhuan brick tea-fermentation fungus</name>
    <name type="synonym">Eurotium cristatum</name>
    <dbReference type="NCBI Taxonomy" id="573508"/>
    <lineage>
        <taxon>Eukaryota</taxon>
        <taxon>Fungi</taxon>
        <taxon>Dikarya</taxon>
        <taxon>Ascomycota</taxon>
        <taxon>Pezizomycotina</taxon>
        <taxon>Eurotiomycetes</taxon>
        <taxon>Eurotiomycetidae</taxon>
        <taxon>Eurotiales</taxon>
        <taxon>Aspergillaceae</taxon>
        <taxon>Aspergillus</taxon>
        <taxon>Aspergillus subgen. Aspergillus</taxon>
    </lineage>
</organism>
<evidence type="ECO:0000313" key="2">
    <source>
        <dbReference type="EMBL" id="ODM22150.1"/>
    </source>
</evidence>
<dbReference type="PANTHER" id="PTHR13847">
    <property type="entry name" value="SARCOSINE DEHYDROGENASE-RELATED"/>
    <property type="match status" value="1"/>
</dbReference>
<dbReference type="InterPro" id="IPR006076">
    <property type="entry name" value="FAD-dep_OxRdtase"/>
</dbReference>
<dbReference type="Gene3D" id="3.30.9.10">
    <property type="entry name" value="D-Amino Acid Oxidase, subunit A, domain 2"/>
    <property type="match status" value="1"/>
</dbReference>
<feature type="domain" description="FAD dependent oxidoreductase" evidence="1">
    <location>
        <begin position="42"/>
        <end position="422"/>
    </location>
</feature>
<dbReference type="PANTHER" id="PTHR13847:SF279">
    <property type="entry name" value="FAD DEPENDENT OXIDOREDUCTASE DOMAIN-CONTAINING PROTEIN-RELATED"/>
    <property type="match status" value="1"/>
</dbReference>
<dbReference type="VEuPathDB" id="FungiDB:SI65_02996"/>
<name>A0A1E3BMG1_ASPCR</name>
<gene>
    <name evidence="2" type="ORF">SI65_02996</name>
</gene>
<dbReference type="SUPFAM" id="SSF51905">
    <property type="entry name" value="FAD/NAD(P)-binding domain"/>
    <property type="match status" value="1"/>
</dbReference>
<comment type="caution">
    <text evidence="2">The sequence shown here is derived from an EMBL/GenBank/DDBJ whole genome shotgun (WGS) entry which is preliminary data.</text>
</comment>
<dbReference type="GO" id="GO:0005737">
    <property type="term" value="C:cytoplasm"/>
    <property type="evidence" value="ECO:0007669"/>
    <property type="project" value="TreeGrafter"/>
</dbReference>
<keyword evidence="3" id="KW-1185">Reference proteome</keyword>
<dbReference type="InterPro" id="IPR036188">
    <property type="entry name" value="FAD/NAD-bd_sf"/>
</dbReference>
<evidence type="ECO:0000259" key="1">
    <source>
        <dbReference type="Pfam" id="PF01266"/>
    </source>
</evidence>
<dbReference type="Gene3D" id="3.50.50.60">
    <property type="entry name" value="FAD/NAD(P)-binding domain"/>
    <property type="match status" value="1"/>
</dbReference>
<dbReference type="Pfam" id="PF01266">
    <property type="entry name" value="DAO"/>
    <property type="match status" value="1"/>
</dbReference>
<dbReference type="OrthoDB" id="429143at2759"/>
<accession>A0A1E3BMG1</accession>
<dbReference type="STRING" id="573508.A0A1E3BMG1"/>
<protein>
    <recommendedName>
        <fullName evidence="1">FAD dependent oxidoreductase domain-containing protein</fullName>
    </recommendedName>
</protein>
<reference evidence="2 3" key="1">
    <citation type="journal article" date="2016" name="BMC Genomics">
        <title>Comparative genomic and transcriptomic analyses of the Fuzhuan brick tea-fermentation fungus Aspergillus cristatus.</title>
        <authorList>
            <person name="Ge Y."/>
            <person name="Wang Y."/>
            <person name="Liu Y."/>
            <person name="Tan Y."/>
            <person name="Ren X."/>
            <person name="Zhang X."/>
            <person name="Hyde K.D."/>
            <person name="Liu Y."/>
            <person name="Liu Z."/>
        </authorList>
    </citation>
    <scope>NUCLEOTIDE SEQUENCE [LARGE SCALE GENOMIC DNA]</scope>
    <source>
        <strain evidence="2 3">GZAAS20.1005</strain>
    </source>
</reference>
<dbReference type="AlphaFoldDB" id="A0A1E3BMG1"/>
<dbReference type="EMBL" id="JXNT01000002">
    <property type="protein sequence ID" value="ODM22150.1"/>
    <property type="molecule type" value="Genomic_DNA"/>
</dbReference>